<accession>A0A814QT13</accession>
<feature type="region of interest" description="Disordered" evidence="1">
    <location>
        <begin position="411"/>
        <end position="467"/>
    </location>
</feature>
<evidence type="ECO:0000313" key="3">
    <source>
        <dbReference type="EMBL" id="CAF3879607.1"/>
    </source>
</evidence>
<gene>
    <name evidence="3" type="ORF">BYL167_LOCUS7373</name>
    <name evidence="2" type="ORF">CJN711_LOCUS8209</name>
</gene>
<reference evidence="2" key="1">
    <citation type="submission" date="2021-02" db="EMBL/GenBank/DDBJ databases">
        <authorList>
            <person name="Nowell W R."/>
        </authorList>
    </citation>
    <scope>NUCLEOTIDE SEQUENCE</scope>
</reference>
<feature type="compositionally biased region" description="Basic and acidic residues" evidence="1">
    <location>
        <begin position="439"/>
        <end position="467"/>
    </location>
</feature>
<protein>
    <submittedName>
        <fullName evidence="2">Uncharacterized protein</fullName>
    </submittedName>
</protein>
<dbReference type="EMBL" id="CAJOBH010001907">
    <property type="protein sequence ID" value="CAF3879607.1"/>
    <property type="molecule type" value="Genomic_DNA"/>
</dbReference>
<sequence length="571" mass="67559">MLSEEECYTALLKLHNIPSHLHGNNRQNYKQVLKKQIQEYEYNLKYPISLSPIGERPLYFRQHIRWNFANWRTSTVLSPTHSVELRQLAKVHCTFANTFGGTSPIGKSPLYFRQHIRWNFAIGECLIGESLIGEHTATLPYIPYFVNNITTEQTLHQLIQASSSSSEFTLDTESINLYKKKNQPALIQIQVLLPCNLSLVMIVEMCHLPHHHTTRFTLIKQLFDIIFASNKTIYIWGSKDELFPFIIFNLFSREQLQSITTINLQHQFKLFWNQHHPRHHHISTSSNILEDRYSTAYLLDEYLPKILTRAQFNIGLDPNLFNLDSAEKQYRQQLTKYALNDCLSMQRILIHMKNTKFEFSFEKIIKIPYDLMESVSSSDDEIMFSQLTPSIKRLTNDQNLNINKQEQFISTSTSENSNWKITSTNNSRSANQQHTQSTSEREHRYTHETQPVHEHKPEHKPQQLSMEERKRIHNRSCTLKQRKRLYRQEIVCENTDARFTTTKIKQLLRERNIEFSAINRSQSKLNKRTLYIGIKNINHMPRYEILTKYLFSTANYNRYSSDRHHRSNSRY</sequence>
<comment type="caution">
    <text evidence="2">The sequence shown here is derived from an EMBL/GenBank/DDBJ whole genome shotgun (WGS) entry which is preliminary data.</text>
</comment>
<evidence type="ECO:0000256" key="1">
    <source>
        <dbReference type="SAM" id="MobiDB-lite"/>
    </source>
</evidence>
<dbReference type="Proteomes" id="UP000663855">
    <property type="component" value="Unassembled WGS sequence"/>
</dbReference>
<evidence type="ECO:0000313" key="2">
    <source>
        <dbReference type="EMBL" id="CAF1123877.1"/>
    </source>
</evidence>
<proteinExistence type="predicted"/>
<feature type="compositionally biased region" description="Polar residues" evidence="1">
    <location>
        <begin position="411"/>
        <end position="438"/>
    </location>
</feature>
<dbReference type="EMBL" id="CAJNOV010002963">
    <property type="protein sequence ID" value="CAF1123877.1"/>
    <property type="molecule type" value="Genomic_DNA"/>
</dbReference>
<dbReference type="AlphaFoldDB" id="A0A814QT13"/>
<dbReference type="Proteomes" id="UP000681967">
    <property type="component" value="Unassembled WGS sequence"/>
</dbReference>
<organism evidence="2 4">
    <name type="scientific">Rotaria magnacalcarata</name>
    <dbReference type="NCBI Taxonomy" id="392030"/>
    <lineage>
        <taxon>Eukaryota</taxon>
        <taxon>Metazoa</taxon>
        <taxon>Spiralia</taxon>
        <taxon>Gnathifera</taxon>
        <taxon>Rotifera</taxon>
        <taxon>Eurotatoria</taxon>
        <taxon>Bdelloidea</taxon>
        <taxon>Philodinida</taxon>
        <taxon>Philodinidae</taxon>
        <taxon>Rotaria</taxon>
    </lineage>
</organism>
<name>A0A814QT13_9BILA</name>
<evidence type="ECO:0000313" key="4">
    <source>
        <dbReference type="Proteomes" id="UP000663855"/>
    </source>
</evidence>